<organism evidence="3 4">
    <name type="scientific">Hymenobacter negativus</name>
    <dbReference type="NCBI Taxonomy" id="2795026"/>
    <lineage>
        <taxon>Bacteria</taxon>
        <taxon>Pseudomonadati</taxon>
        <taxon>Bacteroidota</taxon>
        <taxon>Cytophagia</taxon>
        <taxon>Cytophagales</taxon>
        <taxon>Hymenobacteraceae</taxon>
        <taxon>Hymenobacter</taxon>
    </lineage>
</organism>
<feature type="chain" id="PRO_5047290299" evidence="1">
    <location>
        <begin position="21"/>
        <end position="200"/>
    </location>
</feature>
<proteinExistence type="predicted"/>
<dbReference type="Proteomes" id="UP000664369">
    <property type="component" value="Unassembled WGS sequence"/>
</dbReference>
<name>A0ABS3QLF7_9BACT</name>
<gene>
    <name evidence="3" type="ORF">J4E00_23555</name>
</gene>
<evidence type="ECO:0000259" key="2">
    <source>
        <dbReference type="Pfam" id="PF13568"/>
    </source>
</evidence>
<dbReference type="InterPro" id="IPR025665">
    <property type="entry name" value="Beta-barrel_OMP_2"/>
</dbReference>
<sequence length="200" mass="21577">MKKVILSLGLLVGMAGVANAQTSTKFGVKAGANYTKFSGDNLGDIGYKFGFVGGLAANFGLSESLSIQPELLYSMKGAELKGAPFDDYNFKLNYIELPIMFRYTLSDGKGPFLQAGPQIGYLVNTKLSDGDGNEIKFDNDSFQKMELGYVAAIGYQSAMGLGIEARFNGGINSIGKDDDAYDQQRNRVFSLQLGYMFGGK</sequence>
<dbReference type="RefSeq" id="WP_208177826.1">
    <property type="nucleotide sequence ID" value="NZ_JAGETZ010000014.1"/>
</dbReference>
<dbReference type="EMBL" id="JAGETZ010000014">
    <property type="protein sequence ID" value="MBO2012062.1"/>
    <property type="molecule type" value="Genomic_DNA"/>
</dbReference>
<evidence type="ECO:0000256" key="1">
    <source>
        <dbReference type="SAM" id="SignalP"/>
    </source>
</evidence>
<feature type="domain" description="Outer membrane protein beta-barrel" evidence="2">
    <location>
        <begin position="20"/>
        <end position="174"/>
    </location>
</feature>
<dbReference type="SUPFAM" id="SSF56925">
    <property type="entry name" value="OMPA-like"/>
    <property type="match status" value="1"/>
</dbReference>
<accession>A0ABS3QLF7</accession>
<protein>
    <submittedName>
        <fullName evidence="3">PorT family protein</fullName>
    </submittedName>
</protein>
<keyword evidence="4" id="KW-1185">Reference proteome</keyword>
<reference evidence="3 4" key="1">
    <citation type="submission" date="2021-03" db="EMBL/GenBank/DDBJ databases">
        <authorList>
            <person name="Kim M.K."/>
        </authorList>
    </citation>
    <scope>NUCLEOTIDE SEQUENCE [LARGE SCALE GENOMIC DNA]</scope>
    <source>
        <strain evidence="3 4">BT442</strain>
    </source>
</reference>
<dbReference type="InterPro" id="IPR011250">
    <property type="entry name" value="OMP/PagP_B-barrel"/>
</dbReference>
<keyword evidence="1" id="KW-0732">Signal</keyword>
<dbReference type="Pfam" id="PF13568">
    <property type="entry name" value="OMP_b-brl_2"/>
    <property type="match status" value="1"/>
</dbReference>
<comment type="caution">
    <text evidence="3">The sequence shown here is derived from an EMBL/GenBank/DDBJ whole genome shotgun (WGS) entry which is preliminary data.</text>
</comment>
<evidence type="ECO:0000313" key="4">
    <source>
        <dbReference type="Proteomes" id="UP000664369"/>
    </source>
</evidence>
<evidence type="ECO:0000313" key="3">
    <source>
        <dbReference type="EMBL" id="MBO2012062.1"/>
    </source>
</evidence>
<feature type="signal peptide" evidence="1">
    <location>
        <begin position="1"/>
        <end position="20"/>
    </location>
</feature>